<accession>A0AAD6J190</accession>
<reference evidence="3" key="1">
    <citation type="submission" date="2023-01" db="EMBL/GenBank/DDBJ databases">
        <title>The chitinases involved in constricting ring structure development in the nematode-trapping fungus Drechslerella dactyloides.</title>
        <authorList>
            <person name="Wang R."/>
            <person name="Zhang L."/>
            <person name="Tang P."/>
            <person name="Li S."/>
            <person name="Liang L."/>
        </authorList>
    </citation>
    <scope>NUCLEOTIDE SEQUENCE</scope>
    <source>
        <strain evidence="3">YMF1.00031</strain>
    </source>
</reference>
<keyword evidence="2" id="KW-0812">Transmembrane</keyword>
<dbReference type="AlphaFoldDB" id="A0AAD6J190"/>
<keyword evidence="2" id="KW-1133">Transmembrane helix</keyword>
<sequence length="242" mass="26381">MSWRRGSSKFVIRSHRIASPHLSSTPASKCPSSTDSLDFHHHSPSATMLGASSFATYLIVCPTSFLLGVLFTNWSYDFPLLWTSNPLTPAIISAIENHYIMLYDSPPLIGRVLHAVILIALVAFVVKLYKPSESNALFDGASLVLFMVAVIVYGSNTVKGMQIIKSGEYGDEIPQIQSLQVVAASNTIMALVLIGVLLLQAGQWYAEKKEKEELEKALASGLNNADSPTVAKKDAKDKKKKV</sequence>
<gene>
    <name evidence="3" type="ORF">Dda_3984</name>
</gene>
<dbReference type="PANTHER" id="PTHR28228">
    <property type="entry name" value="SECRETORY COMPONENT PROTEIN SHR3"/>
    <property type="match status" value="1"/>
</dbReference>
<dbReference type="GO" id="GO:0006888">
    <property type="term" value="P:endoplasmic reticulum to Golgi vesicle-mediated transport"/>
    <property type="evidence" value="ECO:0007669"/>
    <property type="project" value="TreeGrafter"/>
</dbReference>
<feature type="region of interest" description="Disordered" evidence="1">
    <location>
        <begin position="217"/>
        <end position="242"/>
    </location>
</feature>
<dbReference type="SMART" id="SM00786">
    <property type="entry name" value="SHR3_chaperone"/>
    <property type="match status" value="1"/>
</dbReference>
<feature type="transmembrane region" description="Helical" evidence="2">
    <location>
        <begin position="54"/>
        <end position="76"/>
    </location>
</feature>
<organism evidence="3 4">
    <name type="scientific">Drechslerella dactyloides</name>
    <name type="common">Nematode-trapping fungus</name>
    <name type="synonym">Arthrobotrys dactyloides</name>
    <dbReference type="NCBI Taxonomy" id="74499"/>
    <lineage>
        <taxon>Eukaryota</taxon>
        <taxon>Fungi</taxon>
        <taxon>Dikarya</taxon>
        <taxon>Ascomycota</taxon>
        <taxon>Pezizomycotina</taxon>
        <taxon>Orbiliomycetes</taxon>
        <taxon>Orbiliales</taxon>
        <taxon>Orbiliaceae</taxon>
        <taxon>Drechslerella</taxon>
    </lineage>
</organism>
<evidence type="ECO:0000313" key="4">
    <source>
        <dbReference type="Proteomes" id="UP001221413"/>
    </source>
</evidence>
<dbReference type="GO" id="GO:0005789">
    <property type="term" value="C:endoplasmic reticulum membrane"/>
    <property type="evidence" value="ECO:0007669"/>
    <property type="project" value="TreeGrafter"/>
</dbReference>
<evidence type="ECO:0000256" key="2">
    <source>
        <dbReference type="SAM" id="Phobius"/>
    </source>
</evidence>
<dbReference type="PANTHER" id="PTHR28228:SF1">
    <property type="entry name" value="SECRETORY COMPONENT PROTEIN SHR3"/>
    <property type="match status" value="1"/>
</dbReference>
<evidence type="ECO:0000313" key="3">
    <source>
        <dbReference type="EMBL" id="KAJ6261315.1"/>
    </source>
</evidence>
<evidence type="ECO:0008006" key="5">
    <source>
        <dbReference type="Google" id="ProtNLM"/>
    </source>
</evidence>
<dbReference type="EMBL" id="JAQGDS010000004">
    <property type="protein sequence ID" value="KAJ6261315.1"/>
    <property type="molecule type" value="Genomic_DNA"/>
</dbReference>
<feature type="compositionally biased region" description="Basic and acidic residues" evidence="1">
    <location>
        <begin position="231"/>
        <end position="242"/>
    </location>
</feature>
<proteinExistence type="predicted"/>
<dbReference type="Pfam" id="PF08229">
    <property type="entry name" value="SHR3_chaperone"/>
    <property type="match status" value="1"/>
</dbReference>
<keyword evidence="4" id="KW-1185">Reference proteome</keyword>
<comment type="caution">
    <text evidence="3">The sequence shown here is derived from an EMBL/GenBank/DDBJ whole genome shotgun (WGS) entry which is preliminary data.</text>
</comment>
<dbReference type="InterPro" id="IPR013248">
    <property type="entry name" value="Psh3/Shr3"/>
</dbReference>
<evidence type="ECO:0000256" key="1">
    <source>
        <dbReference type="SAM" id="MobiDB-lite"/>
    </source>
</evidence>
<protein>
    <recommendedName>
        <fullName evidence="5">Shr3 amino acid permease chaperone</fullName>
    </recommendedName>
</protein>
<name>A0AAD6J190_DREDA</name>
<dbReference type="Proteomes" id="UP001221413">
    <property type="component" value="Unassembled WGS sequence"/>
</dbReference>
<feature type="transmembrane region" description="Helical" evidence="2">
    <location>
        <begin position="176"/>
        <end position="199"/>
    </location>
</feature>
<feature type="transmembrane region" description="Helical" evidence="2">
    <location>
        <begin position="136"/>
        <end position="156"/>
    </location>
</feature>
<keyword evidence="2" id="KW-0472">Membrane</keyword>
<feature type="transmembrane region" description="Helical" evidence="2">
    <location>
        <begin position="108"/>
        <end position="129"/>
    </location>
</feature>
<dbReference type="GO" id="GO:0051082">
    <property type="term" value="F:unfolded protein binding"/>
    <property type="evidence" value="ECO:0007669"/>
    <property type="project" value="TreeGrafter"/>
</dbReference>